<feature type="non-terminal residue" evidence="1">
    <location>
        <position position="1"/>
    </location>
</feature>
<dbReference type="AlphaFoldDB" id="X1J5W3"/>
<accession>X1J5W3</accession>
<sequence length="140" mass="15312">GQTEVRQDEDGTVSISSTLPTVKLSDVANDKAVFGVLVAEVPIPEDHWYQAQETERFATVNALGEGRVWVCNINGEIEAGDYITTSSVPGYGQKQYDNLLRSCTLGKAIEAVDWDSVTETIEFNGQTFKIYLIAVVYTSG</sequence>
<comment type="caution">
    <text evidence="1">The sequence shown here is derived from an EMBL/GenBank/DDBJ whole genome shotgun (WGS) entry which is preliminary data.</text>
</comment>
<evidence type="ECO:0000313" key="1">
    <source>
        <dbReference type="EMBL" id="GAH65138.1"/>
    </source>
</evidence>
<name>X1J5W3_9ZZZZ</name>
<reference evidence="1" key="1">
    <citation type="journal article" date="2014" name="Front. Microbiol.">
        <title>High frequency of phylogenetically diverse reductive dehalogenase-homologous genes in deep subseafloor sedimentary metagenomes.</title>
        <authorList>
            <person name="Kawai M."/>
            <person name="Futagami T."/>
            <person name="Toyoda A."/>
            <person name="Takaki Y."/>
            <person name="Nishi S."/>
            <person name="Hori S."/>
            <person name="Arai W."/>
            <person name="Tsubouchi T."/>
            <person name="Morono Y."/>
            <person name="Uchiyama I."/>
            <person name="Ito T."/>
            <person name="Fujiyama A."/>
            <person name="Inagaki F."/>
            <person name="Takami H."/>
        </authorList>
    </citation>
    <scope>NUCLEOTIDE SEQUENCE</scope>
    <source>
        <strain evidence="1">Expedition CK06-06</strain>
    </source>
</reference>
<organism evidence="1">
    <name type="scientific">marine sediment metagenome</name>
    <dbReference type="NCBI Taxonomy" id="412755"/>
    <lineage>
        <taxon>unclassified sequences</taxon>
        <taxon>metagenomes</taxon>
        <taxon>ecological metagenomes</taxon>
    </lineage>
</organism>
<protein>
    <submittedName>
        <fullName evidence="1">Uncharacterized protein</fullName>
    </submittedName>
</protein>
<proteinExistence type="predicted"/>
<dbReference type="EMBL" id="BARU01034572">
    <property type="protein sequence ID" value="GAH65138.1"/>
    <property type="molecule type" value="Genomic_DNA"/>
</dbReference>
<gene>
    <name evidence="1" type="ORF">S03H2_54247</name>
</gene>